<dbReference type="SFLD" id="SFLDS00001">
    <property type="entry name" value="Enolase"/>
    <property type="match status" value="1"/>
</dbReference>
<dbReference type="EMBL" id="QGLE01000005">
    <property type="protein sequence ID" value="PWR22770.1"/>
    <property type="molecule type" value="Genomic_DNA"/>
</dbReference>
<dbReference type="RefSeq" id="WP_109905308.1">
    <property type="nucleotide sequence ID" value="NZ_QGLE01000005.1"/>
</dbReference>
<dbReference type="PANTHER" id="PTHR48080">
    <property type="entry name" value="D-GALACTONATE DEHYDRATASE-RELATED"/>
    <property type="match status" value="1"/>
</dbReference>
<feature type="active site" description="Proton acceptor; specific for (S)-substrate epimerization" evidence="5">
    <location>
        <position position="244"/>
    </location>
</feature>
<evidence type="ECO:0000256" key="6">
    <source>
        <dbReference type="PIRSR" id="PIRSR634603-3"/>
    </source>
</evidence>
<keyword evidence="10" id="KW-1185">Reference proteome</keyword>
<dbReference type="SFLD" id="SFLDF00010">
    <property type="entry name" value="dipeptide_epimerase"/>
    <property type="match status" value="1"/>
</dbReference>
<evidence type="ECO:0000256" key="7">
    <source>
        <dbReference type="RuleBase" id="RU366006"/>
    </source>
</evidence>
<proteinExistence type="inferred from homology"/>
<feature type="binding site" evidence="6">
    <location>
        <position position="222"/>
    </location>
    <ligand>
        <name>Mg(2+)</name>
        <dbReference type="ChEBI" id="CHEBI:18420"/>
    </ligand>
</feature>
<dbReference type="SUPFAM" id="SSF54826">
    <property type="entry name" value="Enolase N-terminal domain-like"/>
    <property type="match status" value="1"/>
</dbReference>
<dbReference type="GO" id="GO:0016855">
    <property type="term" value="F:racemase and epimerase activity, acting on amino acids and derivatives"/>
    <property type="evidence" value="ECO:0007669"/>
    <property type="project" value="UniProtKB-UniRule"/>
</dbReference>
<dbReference type="CDD" id="cd03319">
    <property type="entry name" value="L-Ala-DL-Glu_epimerase"/>
    <property type="match status" value="1"/>
</dbReference>
<dbReference type="SFLD" id="SFLDG00180">
    <property type="entry name" value="muconate_cycloisomerase"/>
    <property type="match status" value="1"/>
</dbReference>
<evidence type="ECO:0000256" key="3">
    <source>
        <dbReference type="ARBA" id="ARBA00022842"/>
    </source>
</evidence>
<dbReference type="AlphaFoldDB" id="A0A317E990"/>
<dbReference type="Pfam" id="PF13378">
    <property type="entry name" value="MR_MLE_C"/>
    <property type="match status" value="1"/>
</dbReference>
<dbReference type="Gene3D" id="3.30.390.10">
    <property type="entry name" value="Enolase-like, N-terminal domain"/>
    <property type="match status" value="1"/>
</dbReference>
<dbReference type="GO" id="GO:0046872">
    <property type="term" value="F:metal ion binding"/>
    <property type="evidence" value="ECO:0007669"/>
    <property type="project" value="UniProtKB-KW"/>
</dbReference>
<evidence type="ECO:0000256" key="4">
    <source>
        <dbReference type="ARBA" id="ARBA00023235"/>
    </source>
</evidence>
<dbReference type="Pfam" id="PF02746">
    <property type="entry name" value="MR_MLE_N"/>
    <property type="match status" value="1"/>
</dbReference>
<accession>A0A317E990</accession>
<dbReference type="SUPFAM" id="SSF51604">
    <property type="entry name" value="Enolase C-terminal domain-like"/>
    <property type="match status" value="1"/>
</dbReference>
<name>A0A317E990_9PROT</name>
<dbReference type="NCBIfam" id="NF042940">
    <property type="entry name" value="racemase_DgcA"/>
    <property type="match status" value="1"/>
</dbReference>
<dbReference type="PANTHER" id="PTHR48080:SF3">
    <property type="entry name" value="ENOLASE SUPERFAMILY MEMBER DDB_G0284701"/>
    <property type="match status" value="1"/>
</dbReference>
<comment type="similarity">
    <text evidence="1 7">Belongs to the mandelate racemase/muconate lactonizing enzyme family.</text>
</comment>
<reference evidence="9 10" key="1">
    <citation type="submission" date="2018-05" db="EMBL/GenBank/DDBJ databases">
        <title>Zavarzinia sp. HR-AS.</title>
        <authorList>
            <person name="Lee Y."/>
            <person name="Jeon C.O."/>
        </authorList>
    </citation>
    <scope>NUCLEOTIDE SEQUENCE [LARGE SCALE GENOMIC DNA]</scope>
    <source>
        <strain evidence="9 10">HR-AS</strain>
    </source>
</reference>
<sequence>MHFSVSVESWPIRGVFRISRGAKTEAEVVVVTAEANGHRGRGEAVPYRRYGESLESVVAAIEAIRPHVVDGFTRKQLLSLMPAGAARNALDCALWDLEAKRAGTSVAALAGLEPPRPVVTAYTLSLDTPAAMAEAARAAAKPLLKLKLGGDGADIARVAAVHAAAPLARLIVDANEAWAPDQVLPLARALAPLGVVLIEQPLPAGADDALLGLDCPIPLCADESCHTAAELSALLGRYSHVNVKLDKTGGLTEAIILAEAAQALGLRLMVGCMVGTSLAMAPALLLAGRADFVDLDGPLLLDLDREPALVYEGAVIQPPPPELWG</sequence>
<dbReference type="InterPro" id="IPR029065">
    <property type="entry name" value="Enolase_C-like"/>
</dbReference>
<comment type="cofactor">
    <cofactor evidence="6 7">
        <name>Mg(2+)</name>
        <dbReference type="ChEBI" id="CHEBI:18420"/>
    </cofactor>
    <text evidence="6 7">Binds 1 Mg(2+) ion per subunit.</text>
</comment>
<dbReference type="EC" id="5.1.1.-" evidence="7"/>
<dbReference type="OrthoDB" id="9782675at2"/>
<dbReference type="InterPro" id="IPR013342">
    <property type="entry name" value="Mandelate_racemase_C"/>
</dbReference>
<keyword evidence="3 6" id="KW-0460">Magnesium</keyword>
<comment type="caution">
    <text evidence="9">The sequence shown here is derived from an EMBL/GenBank/DDBJ whole genome shotgun (WGS) entry which is preliminary data.</text>
</comment>
<dbReference type="Proteomes" id="UP000245461">
    <property type="component" value="Unassembled WGS sequence"/>
</dbReference>
<keyword evidence="2 6" id="KW-0479">Metal-binding</keyword>
<dbReference type="InterPro" id="IPR029017">
    <property type="entry name" value="Enolase-like_N"/>
</dbReference>
<evidence type="ECO:0000256" key="2">
    <source>
        <dbReference type="ARBA" id="ARBA00022723"/>
    </source>
</evidence>
<evidence type="ECO:0000256" key="5">
    <source>
        <dbReference type="PIRSR" id="PIRSR634603-1"/>
    </source>
</evidence>
<keyword evidence="4 7" id="KW-0413">Isomerase</keyword>
<dbReference type="SMART" id="SM00922">
    <property type="entry name" value="MR_MLE"/>
    <property type="match status" value="1"/>
</dbReference>
<dbReference type="InterPro" id="IPR034603">
    <property type="entry name" value="Dipeptide_epimerase"/>
</dbReference>
<organism evidence="9 10">
    <name type="scientific">Zavarzinia aquatilis</name>
    <dbReference type="NCBI Taxonomy" id="2211142"/>
    <lineage>
        <taxon>Bacteria</taxon>
        <taxon>Pseudomonadati</taxon>
        <taxon>Pseudomonadota</taxon>
        <taxon>Alphaproteobacteria</taxon>
        <taxon>Rhodospirillales</taxon>
        <taxon>Zavarziniaceae</taxon>
        <taxon>Zavarzinia</taxon>
    </lineage>
</organism>
<feature type="domain" description="Mandelate racemase/muconate lactonizing enzyme C-terminal" evidence="8">
    <location>
        <begin position="129"/>
        <end position="220"/>
    </location>
</feature>
<feature type="binding site" evidence="6">
    <location>
        <position position="199"/>
    </location>
    <ligand>
        <name>Mg(2+)</name>
        <dbReference type="ChEBI" id="CHEBI:18420"/>
    </ligand>
</feature>
<dbReference type="InterPro" id="IPR034593">
    <property type="entry name" value="DgoD-like"/>
</dbReference>
<evidence type="ECO:0000313" key="9">
    <source>
        <dbReference type="EMBL" id="PWR22770.1"/>
    </source>
</evidence>
<gene>
    <name evidence="9" type="ORF">DKG74_10065</name>
</gene>
<feature type="binding site" evidence="6">
    <location>
        <position position="173"/>
    </location>
    <ligand>
        <name>Mg(2+)</name>
        <dbReference type="ChEBI" id="CHEBI:18420"/>
    </ligand>
</feature>
<dbReference type="InterPro" id="IPR013341">
    <property type="entry name" value="Mandelate_racemase_N_dom"/>
</dbReference>
<evidence type="ECO:0000313" key="10">
    <source>
        <dbReference type="Proteomes" id="UP000245461"/>
    </source>
</evidence>
<evidence type="ECO:0000259" key="8">
    <source>
        <dbReference type="SMART" id="SM00922"/>
    </source>
</evidence>
<protein>
    <recommendedName>
        <fullName evidence="7">Dipeptide epimerase</fullName>
        <ecNumber evidence="7">5.1.1.-</ecNumber>
    </recommendedName>
</protein>
<evidence type="ECO:0000256" key="1">
    <source>
        <dbReference type="ARBA" id="ARBA00008031"/>
    </source>
</evidence>
<dbReference type="InterPro" id="IPR036849">
    <property type="entry name" value="Enolase-like_C_sf"/>
</dbReference>
<feature type="active site" description="Proton acceptor; specific for (R)-substrate epimerization" evidence="5">
    <location>
        <position position="147"/>
    </location>
</feature>
<dbReference type="Gene3D" id="3.20.20.120">
    <property type="entry name" value="Enolase-like C-terminal domain"/>
    <property type="match status" value="1"/>
</dbReference>